<dbReference type="AlphaFoldDB" id="A0AAV3QZ90"/>
<dbReference type="Proteomes" id="UP001454036">
    <property type="component" value="Unassembled WGS sequence"/>
</dbReference>
<organism evidence="2 3">
    <name type="scientific">Lithospermum erythrorhizon</name>
    <name type="common">Purple gromwell</name>
    <name type="synonym">Lithospermum officinale var. erythrorhizon</name>
    <dbReference type="NCBI Taxonomy" id="34254"/>
    <lineage>
        <taxon>Eukaryota</taxon>
        <taxon>Viridiplantae</taxon>
        <taxon>Streptophyta</taxon>
        <taxon>Embryophyta</taxon>
        <taxon>Tracheophyta</taxon>
        <taxon>Spermatophyta</taxon>
        <taxon>Magnoliopsida</taxon>
        <taxon>eudicotyledons</taxon>
        <taxon>Gunneridae</taxon>
        <taxon>Pentapetalae</taxon>
        <taxon>asterids</taxon>
        <taxon>lamiids</taxon>
        <taxon>Boraginales</taxon>
        <taxon>Boraginaceae</taxon>
        <taxon>Boraginoideae</taxon>
        <taxon>Lithospermeae</taxon>
        <taxon>Lithospermum</taxon>
    </lineage>
</organism>
<feature type="region of interest" description="Disordered" evidence="1">
    <location>
        <begin position="22"/>
        <end position="42"/>
    </location>
</feature>
<dbReference type="EMBL" id="BAABME010039108">
    <property type="protein sequence ID" value="GAA0167943.1"/>
    <property type="molecule type" value="Genomic_DNA"/>
</dbReference>
<accession>A0AAV3QZ90</accession>
<proteinExistence type="predicted"/>
<protein>
    <submittedName>
        <fullName evidence="2">Uncharacterized protein</fullName>
    </submittedName>
</protein>
<comment type="caution">
    <text evidence="2">The sequence shown here is derived from an EMBL/GenBank/DDBJ whole genome shotgun (WGS) entry which is preliminary data.</text>
</comment>
<gene>
    <name evidence="2" type="ORF">LIER_43803</name>
</gene>
<sequence length="209" mass="24619">MGLNHWATGLSGLRGLDQGQRRLFDSQRGGRRRGLQRRGLRVGEGERRRRRLRRRRLQRRGWRDSHTGLGLNDDFWREKERRRRSDGRRAERRRQGWKVRRQGLVARINNKRRKRISGWGLQAEQRLGEAEGSRGGRGTWSMGGWRSDGEREACGRSRVWERVTCGWLEQKDAGIWREGTTTPGRRRPERGLISGHRATGDERRRPLTI</sequence>
<feature type="compositionally biased region" description="Basic residues" evidence="1">
    <location>
        <begin position="29"/>
        <end position="40"/>
    </location>
</feature>
<evidence type="ECO:0000256" key="1">
    <source>
        <dbReference type="SAM" id="MobiDB-lite"/>
    </source>
</evidence>
<name>A0AAV3QZ90_LITER</name>
<feature type="region of interest" description="Disordered" evidence="1">
    <location>
        <begin position="178"/>
        <end position="209"/>
    </location>
</feature>
<keyword evidence="3" id="KW-1185">Reference proteome</keyword>
<reference evidence="2 3" key="1">
    <citation type="submission" date="2024-01" db="EMBL/GenBank/DDBJ databases">
        <title>The complete chloroplast genome sequence of Lithospermum erythrorhizon: insights into the phylogenetic relationship among Boraginaceae species and the maternal lineages of purple gromwells.</title>
        <authorList>
            <person name="Okada T."/>
            <person name="Watanabe K."/>
        </authorList>
    </citation>
    <scope>NUCLEOTIDE SEQUENCE [LARGE SCALE GENOMIC DNA]</scope>
</reference>
<evidence type="ECO:0000313" key="3">
    <source>
        <dbReference type="Proteomes" id="UP001454036"/>
    </source>
</evidence>
<evidence type="ECO:0000313" key="2">
    <source>
        <dbReference type="EMBL" id="GAA0167943.1"/>
    </source>
</evidence>
<feature type="compositionally biased region" description="Basic and acidic residues" evidence="1">
    <location>
        <begin position="198"/>
        <end position="209"/>
    </location>
</feature>